<keyword evidence="2" id="KW-0812">Transmembrane</keyword>
<feature type="region of interest" description="Disordered" evidence="1">
    <location>
        <begin position="76"/>
        <end position="95"/>
    </location>
</feature>
<feature type="transmembrane region" description="Helical" evidence="2">
    <location>
        <begin position="123"/>
        <end position="147"/>
    </location>
</feature>
<feature type="transmembrane region" description="Helical" evidence="2">
    <location>
        <begin position="7"/>
        <end position="29"/>
    </location>
</feature>
<name>A0ABY4RDP1_9BACL</name>
<evidence type="ECO:0000256" key="1">
    <source>
        <dbReference type="SAM" id="MobiDB-lite"/>
    </source>
</evidence>
<keyword evidence="2" id="KW-0472">Membrane</keyword>
<proteinExistence type="predicted"/>
<sequence>MRKYRQLHLWIGLLTSVLILIEAVTGLLLSEPALMGQGQSSRTEMRVPAQNSGAAAASLPSGVSADAAGAVQVQGGDNMKGAASSGGGQQGKPAGGFGQQGNSFVGFIHGLHEGRVGSVNVKWLADVTAVGLIILTVTGISLSLQTLRAQRRSRIKRAAESLHR</sequence>
<dbReference type="Proteomes" id="UP001057134">
    <property type="component" value="Chromosome"/>
</dbReference>
<evidence type="ECO:0000313" key="4">
    <source>
        <dbReference type="Proteomes" id="UP001057134"/>
    </source>
</evidence>
<keyword evidence="4" id="KW-1185">Reference proteome</keyword>
<feature type="compositionally biased region" description="Gly residues" evidence="1">
    <location>
        <begin position="84"/>
        <end position="95"/>
    </location>
</feature>
<keyword evidence="2" id="KW-1133">Transmembrane helix</keyword>
<evidence type="ECO:0000313" key="3">
    <source>
        <dbReference type="EMBL" id="UQZ80926.1"/>
    </source>
</evidence>
<gene>
    <name evidence="3" type="ORF">SK3146_00082</name>
</gene>
<evidence type="ECO:0000256" key="2">
    <source>
        <dbReference type="SAM" id="Phobius"/>
    </source>
</evidence>
<dbReference type="RefSeq" id="WP_249863201.1">
    <property type="nucleotide sequence ID" value="NZ_CP027059.1"/>
</dbReference>
<dbReference type="PANTHER" id="PTHR40115:SF1">
    <property type="entry name" value="INNER MEMBRANE PROTEIN WITH PEPSY TM HELIX"/>
    <property type="match status" value="1"/>
</dbReference>
<reference evidence="3" key="2">
    <citation type="journal article" date="2021" name="J Anim Sci Technol">
        <title>Complete genome sequence of Paenibacillus konkukensis sp. nov. SK3146 as a potential probiotic strain.</title>
        <authorList>
            <person name="Jung H.I."/>
            <person name="Park S."/>
            <person name="Niu K.M."/>
            <person name="Lee S.W."/>
            <person name="Kothari D."/>
            <person name="Yi K.J."/>
            <person name="Kim S.K."/>
        </authorList>
    </citation>
    <scope>NUCLEOTIDE SEQUENCE</scope>
    <source>
        <strain evidence="3">SK3146</strain>
    </source>
</reference>
<dbReference type="InterPro" id="IPR032307">
    <property type="entry name" value="PepSY_TM-like_2"/>
</dbReference>
<dbReference type="PANTHER" id="PTHR40115">
    <property type="entry name" value="INNER MEMBRANE PROTEIN WITH PEPSY TM HELIX"/>
    <property type="match status" value="1"/>
</dbReference>
<accession>A0ABY4RDP1</accession>
<dbReference type="EMBL" id="CP027059">
    <property type="protein sequence ID" value="UQZ80926.1"/>
    <property type="molecule type" value="Genomic_DNA"/>
</dbReference>
<dbReference type="Pfam" id="PF03929">
    <property type="entry name" value="PepSY_TM"/>
    <property type="match status" value="1"/>
</dbReference>
<reference evidence="3" key="1">
    <citation type="submission" date="2018-02" db="EMBL/GenBank/DDBJ databases">
        <authorList>
            <person name="Kim S.-K."/>
            <person name="Jung H.-I."/>
            <person name="Lee S.-W."/>
        </authorList>
    </citation>
    <scope>NUCLEOTIDE SEQUENCE</scope>
    <source>
        <strain evidence="3">SK3146</strain>
    </source>
</reference>
<protein>
    <recommendedName>
        <fullName evidence="5">PepSY domain-containing protein</fullName>
    </recommendedName>
</protein>
<dbReference type="InterPro" id="IPR005625">
    <property type="entry name" value="PepSY-ass_TM"/>
</dbReference>
<evidence type="ECO:0008006" key="5">
    <source>
        <dbReference type="Google" id="ProtNLM"/>
    </source>
</evidence>
<organism evidence="3 4">
    <name type="scientific">Paenibacillus konkukensis</name>
    <dbReference type="NCBI Taxonomy" id="2020716"/>
    <lineage>
        <taxon>Bacteria</taxon>
        <taxon>Bacillati</taxon>
        <taxon>Bacillota</taxon>
        <taxon>Bacilli</taxon>
        <taxon>Bacillales</taxon>
        <taxon>Paenibacillaceae</taxon>
        <taxon>Paenibacillus</taxon>
    </lineage>
</organism>